<dbReference type="Proteomes" id="UP001193389">
    <property type="component" value="Chromosome"/>
</dbReference>
<dbReference type="EMBL" id="AP018694">
    <property type="protein sequence ID" value="BBE16909.1"/>
    <property type="molecule type" value="Genomic_DNA"/>
</dbReference>
<proteinExistence type="predicted"/>
<evidence type="ECO:0000313" key="1">
    <source>
        <dbReference type="EMBL" id="BBE16909.1"/>
    </source>
</evidence>
<sequence length="39" mass="4538">MLGRSIKSQNVKSTITNKLNFFDTLVDQITVIVYQHKKE</sequence>
<reference evidence="1" key="1">
    <citation type="journal article" date="2020" name="Int. J. Syst. Evol. Microbiol.">
        <title>Aquipluma nitroreducens gen. nov. sp. nov., a novel facultatively anaerobic bacterium isolated from a freshwater lake.</title>
        <authorList>
            <person name="Watanabe M."/>
            <person name="Kojima H."/>
            <person name="Fukui M."/>
        </authorList>
    </citation>
    <scope>NUCLEOTIDE SEQUENCE</scope>
    <source>
        <strain evidence="1">MeG22</strain>
    </source>
</reference>
<protein>
    <submittedName>
        <fullName evidence="1">Uncharacterized protein</fullName>
    </submittedName>
</protein>
<gene>
    <name evidence="1" type="ORF">AQPE_1056</name>
</gene>
<dbReference type="KEGG" id="anf:AQPE_1056"/>
<keyword evidence="2" id="KW-1185">Reference proteome</keyword>
<accession>A0A5K7S5V4</accession>
<name>A0A5K7S5V4_9BACT</name>
<evidence type="ECO:0000313" key="2">
    <source>
        <dbReference type="Proteomes" id="UP001193389"/>
    </source>
</evidence>
<organism evidence="1 2">
    <name type="scientific">Aquipluma nitroreducens</name>
    <dbReference type="NCBI Taxonomy" id="2010828"/>
    <lineage>
        <taxon>Bacteria</taxon>
        <taxon>Pseudomonadati</taxon>
        <taxon>Bacteroidota</taxon>
        <taxon>Bacteroidia</taxon>
        <taxon>Marinilabiliales</taxon>
        <taxon>Prolixibacteraceae</taxon>
        <taxon>Aquipluma</taxon>
    </lineage>
</organism>
<dbReference type="AlphaFoldDB" id="A0A5K7S5V4"/>